<organism evidence="2 3">
    <name type="scientific">Globodera rostochiensis</name>
    <name type="common">Golden nematode worm</name>
    <name type="synonym">Heterodera rostochiensis</name>
    <dbReference type="NCBI Taxonomy" id="31243"/>
    <lineage>
        <taxon>Eukaryota</taxon>
        <taxon>Metazoa</taxon>
        <taxon>Ecdysozoa</taxon>
        <taxon>Nematoda</taxon>
        <taxon>Chromadorea</taxon>
        <taxon>Rhabditida</taxon>
        <taxon>Tylenchina</taxon>
        <taxon>Tylenchomorpha</taxon>
        <taxon>Tylenchoidea</taxon>
        <taxon>Heteroderidae</taxon>
        <taxon>Heteroderinae</taxon>
        <taxon>Globodera</taxon>
    </lineage>
</organism>
<feature type="region of interest" description="Disordered" evidence="1">
    <location>
        <begin position="24"/>
        <end position="75"/>
    </location>
</feature>
<evidence type="ECO:0000313" key="2">
    <source>
        <dbReference type="Proteomes" id="UP000887572"/>
    </source>
</evidence>
<evidence type="ECO:0000313" key="4">
    <source>
        <dbReference type="WBParaSite" id="Gr19_v10_g6767.t1"/>
    </source>
</evidence>
<proteinExistence type="predicted"/>
<feature type="region of interest" description="Disordered" evidence="1">
    <location>
        <begin position="179"/>
        <end position="200"/>
    </location>
</feature>
<accession>A0A914GT78</accession>
<dbReference type="Proteomes" id="UP000887572">
    <property type="component" value="Unplaced"/>
</dbReference>
<evidence type="ECO:0000256" key="1">
    <source>
        <dbReference type="SAM" id="MobiDB-lite"/>
    </source>
</evidence>
<dbReference type="WBParaSite" id="Gr19_v10_g6767.t1">
    <property type="protein sequence ID" value="Gr19_v10_g6767.t1"/>
    <property type="gene ID" value="Gr19_v10_g6767"/>
</dbReference>
<dbReference type="WBParaSite" id="Gr19_v10_g11050.t1">
    <property type="protein sequence ID" value="Gr19_v10_g11050.t1"/>
    <property type="gene ID" value="Gr19_v10_g11050"/>
</dbReference>
<keyword evidence="2" id="KW-1185">Reference proteome</keyword>
<dbReference type="AlphaFoldDB" id="A0A914GT78"/>
<evidence type="ECO:0000313" key="3">
    <source>
        <dbReference type="WBParaSite" id="Gr19_v10_g11050.t1"/>
    </source>
</evidence>
<sequence>MSILRSGRHILHFYPKLPIVKNLQARTPTPPKKRDNAVSDPQHAVLTSAPDFPPPPRDTTRPLDPVPTSEQPKPRLAHVPAGTFLQLLGRGELVECSEYKVGRYLCQNDRAKMARRQNGRVKMARRQNGGAKMARRQNDRAKWHGAKMAALKWHGAKTAALKWHGAKTAALKWHGAKTTAQKWHGAKTTALNGTAPKRPR</sequence>
<name>A0A914GT78_GLORO</name>
<protein>
    <submittedName>
        <fullName evidence="3 4">Uncharacterized protein</fullName>
    </submittedName>
</protein>
<reference evidence="3 4" key="1">
    <citation type="submission" date="2022-11" db="UniProtKB">
        <authorList>
            <consortium name="WormBaseParasite"/>
        </authorList>
    </citation>
    <scope>IDENTIFICATION</scope>
</reference>